<gene>
    <name evidence="5" type="ORF">SAMN04488135_101201</name>
</gene>
<dbReference type="GO" id="GO:0006099">
    <property type="term" value="P:tricarboxylic acid cycle"/>
    <property type="evidence" value="ECO:0007669"/>
    <property type="project" value="UniProtKB-UniPathway"/>
</dbReference>
<evidence type="ECO:0000256" key="4">
    <source>
        <dbReference type="ARBA" id="ARBA00022679"/>
    </source>
</evidence>
<dbReference type="Gene3D" id="1.10.230.10">
    <property type="entry name" value="Cytochrome P450-Terp, domain 2"/>
    <property type="match status" value="1"/>
</dbReference>
<protein>
    <recommendedName>
        <fullName evidence="3">citrate synthase (unknown stereospecificity)</fullName>
        <ecNumber evidence="3">2.3.3.16</ecNumber>
    </recommendedName>
</protein>
<accession>A0A1M5MDT6</accession>
<dbReference type="PANTHER" id="PTHR11739:SF4">
    <property type="entry name" value="CITRATE SYNTHASE, PEROXISOMAL"/>
    <property type="match status" value="1"/>
</dbReference>
<sequence length="260" mass="27225">MRIGKQDQPFTAISTSDAASITVRGKDLCSELIGKMGFTDYFFFMLTGREPSDEQRFFIDAVLLSIAEHGLVPSVQAARMTYAAAPEALQGAVAAGLLGCGSVVLGSTEACGRFLSRLIAESREKGLSFEEVAAGNLAAMKLSKASIPGFGHPQHSEGDPRANKLLALAASRNLAGDHITMLYAVQAAIPKAIGKGLPINVSGAIPAIMLDIGFPLAALKGIPILARTASLIAHLNEEASRPIGFVLSHHAAQGIQYDGE</sequence>
<dbReference type="GO" id="GO:0005975">
    <property type="term" value="P:carbohydrate metabolic process"/>
    <property type="evidence" value="ECO:0007669"/>
    <property type="project" value="TreeGrafter"/>
</dbReference>
<comment type="similarity">
    <text evidence="2">Belongs to the citrate synthase family.</text>
</comment>
<evidence type="ECO:0000313" key="5">
    <source>
        <dbReference type="EMBL" id="SHG75554.1"/>
    </source>
</evidence>
<dbReference type="InterPro" id="IPR016143">
    <property type="entry name" value="Citrate_synth-like_sm_a-sub"/>
</dbReference>
<dbReference type="EMBL" id="FQXE01000001">
    <property type="protein sequence ID" value="SHG75554.1"/>
    <property type="molecule type" value="Genomic_DNA"/>
</dbReference>
<dbReference type="SUPFAM" id="SSF48256">
    <property type="entry name" value="Citrate synthase"/>
    <property type="match status" value="1"/>
</dbReference>
<keyword evidence="4" id="KW-0808">Transferase</keyword>
<proteinExistence type="inferred from homology"/>
<evidence type="ECO:0000256" key="1">
    <source>
        <dbReference type="ARBA" id="ARBA00004751"/>
    </source>
</evidence>
<dbReference type="InterPro" id="IPR016142">
    <property type="entry name" value="Citrate_synth-like_lrg_a-sub"/>
</dbReference>
<dbReference type="PANTHER" id="PTHR11739">
    <property type="entry name" value="CITRATE SYNTHASE"/>
    <property type="match status" value="1"/>
</dbReference>
<dbReference type="STRING" id="658167.SAMN04488135_101201"/>
<dbReference type="RefSeq" id="WP_073101123.1">
    <property type="nucleotide sequence ID" value="NZ_FQXE01000001.1"/>
</dbReference>
<dbReference type="UniPathway" id="UPA00223">
    <property type="reaction ID" value="UER00717"/>
</dbReference>
<dbReference type="OrthoDB" id="3284791at2"/>
<dbReference type="GO" id="GO:0005829">
    <property type="term" value="C:cytosol"/>
    <property type="evidence" value="ECO:0007669"/>
    <property type="project" value="TreeGrafter"/>
</dbReference>
<dbReference type="NCBIfam" id="NF004868">
    <property type="entry name" value="PRK06224.1-5"/>
    <property type="match status" value="1"/>
</dbReference>
<reference evidence="5 6" key="1">
    <citation type="submission" date="2016-11" db="EMBL/GenBank/DDBJ databases">
        <authorList>
            <person name="Jaros S."/>
            <person name="Januszkiewicz K."/>
            <person name="Wedrychowicz H."/>
        </authorList>
    </citation>
    <scope>NUCLEOTIDE SEQUENCE [LARGE SCALE GENOMIC DNA]</scope>
    <source>
        <strain evidence="5 6">CGMCC 1.10190</strain>
    </source>
</reference>
<evidence type="ECO:0000256" key="2">
    <source>
        <dbReference type="ARBA" id="ARBA00010566"/>
    </source>
</evidence>
<evidence type="ECO:0000256" key="3">
    <source>
        <dbReference type="ARBA" id="ARBA00012972"/>
    </source>
</evidence>
<dbReference type="GO" id="GO:0036440">
    <property type="term" value="F:citrate synthase activity"/>
    <property type="evidence" value="ECO:0007669"/>
    <property type="project" value="UniProtKB-EC"/>
</dbReference>
<dbReference type="Pfam" id="PF00285">
    <property type="entry name" value="Citrate_synt"/>
    <property type="match status" value="1"/>
</dbReference>
<dbReference type="AlphaFoldDB" id="A0A1M5MDT6"/>
<keyword evidence="6" id="KW-1185">Reference proteome</keyword>
<dbReference type="Gene3D" id="1.10.580.10">
    <property type="entry name" value="Citrate Synthase, domain 1"/>
    <property type="match status" value="1"/>
</dbReference>
<comment type="pathway">
    <text evidence="1">Carbohydrate metabolism; tricarboxylic acid cycle; isocitrate from oxaloacetate: step 1/2.</text>
</comment>
<dbReference type="InterPro" id="IPR002020">
    <property type="entry name" value="Citrate_synthase"/>
</dbReference>
<organism evidence="5 6">
    <name type="scientific">Pollutimonas bauzanensis</name>
    <dbReference type="NCBI Taxonomy" id="658167"/>
    <lineage>
        <taxon>Bacteria</taxon>
        <taxon>Pseudomonadati</taxon>
        <taxon>Pseudomonadota</taxon>
        <taxon>Betaproteobacteria</taxon>
        <taxon>Burkholderiales</taxon>
        <taxon>Alcaligenaceae</taxon>
        <taxon>Pollutimonas</taxon>
    </lineage>
</organism>
<dbReference type="Proteomes" id="UP000184226">
    <property type="component" value="Unassembled WGS sequence"/>
</dbReference>
<dbReference type="InterPro" id="IPR036969">
    <property type="entry name" value="Citrate_synthase_sf"/>
</dbReference>
<dbReference type="EC" id="2.3.3.16" evidence="3"/>
<name>A0A1M5MDT6_9BURK</name>
<evidence type="ECO:0000313" key="6">
    <source>
        <dbReference type="Proteomes" id="UP000184226"/>
    </source>
</evidence>
<dbReference type="CDD" id="cd06100">
    <property type="entry name" value="CCL_ACL-C"/>
    <property type="match status" value="1"/>
</dbReference>